<evidence type="ECO:0000259" key="1">
    <source>
        <dbReference type="Pfam" id="PF20335"/>
    </source>
</evidence>
<dbReference type="PATRIC" id="fig|50340.43.peg.3040"/>
<protein>
    <recommendedName>
        <fullName evidence="1">DUF6630 domain-containing protein</fullName>
    </recommendedName>
</protein>
<dbReference type="RefSeq" id="WP_054064242.1">
    <property type="nucleotide sequence ID" value="NZ_JSYZ01000023.1"/>
</dbReference>
<comment type="caution">
    <text evidence="2">The sequence shown here is derived from an EMBL/GenBank/DDBJ whole genome shotgun (WGS) entry which is preliminary data.</text>
</comment>
<name>A0A0N0VIG5_9PSED</name>
<accession>A0A0N0VIG5</accession>
<gene>
    <name evidence="2" type="ORF">PF66_05333</name>
</gene>
<evidence type="ECO:0000313" key="3">
    <source>
        <dbReference type="Proteomes" id="UP000037931"/>
    </source>
</evidence>
<evidence type="ECO:0000313" key="2">
    <source>
        <dbReference type="EMBL" id="KPA88101.1"/>
    </source>
</evidence>
<feature type="domain" description="DUF6630" evidence="1">
    <location>
        <begin position="87"/>
        <end position="185"/>
    </location>
</feature>
<dbReference type="Pfam" id="PF20335">
    <property type="entry name" value="DUF6630"/>
    <property type="match status" value="1"/>
</dbReference>
<reference evidence="2 3" key="1">
    <citation type="journal article" date="2015" name="PLoS ONE">
        <title>Rice-Infecting Pseudomonas Genomes Are Highly Accessorized and Harbor Multiple Putative Virulence Mechanisms to Cause Sheath Brown Rot.</title>
        <authorList>
            <person name="Quibod I.L."/>
            <person name="Grande G."/>
            <person name="Oreiro E.G."/>
            <person name="Borja F.N."/>
            <person name="Dossa G.S."/>
            <person name="Mauleon R."/>
            <person name="Cruz C.V."/>
            <person name="Oliva R."/>
        </authorList>
    </citation>
    <scope>NUCLEOTIDE SEQUENCE [LARGE SCALE GENOMIC DNA]</scope>
    <source>
        <strain evidence="2 3">IRRI 6609</strain>
    </source>
</reference>
<keyword evidence="3" id="KW-1185">Reference proteome</keyword>
<dbReference type="InterPro" id="IPR046582">
    <property type="entry name" value="DUF6630"/>
</dbReference>
<dbReference type="EMBL" id="JSYZ01000023">
    <property type="protein sequence ID" value="KPA88101.1"/>
    <property type="molecule type" value="Genomic_DNA"/>
</dbReference>
<dbReference type="AlphaFoldDB" id="A0A0N0VIG5"/>
<dbReference type="Proteomes" id="UP000037931">
    <property type="component" value="Unassembled WGS sequence"/>
</dbReference>
<organism evidence="2 3">
    <name type="scientific">Pseudomonas asplenii</name>
    <dbReference type="NCBI Taxonomy" id="53407"/>
    <lineage>
        <taxon>Bacteria</taxon>
        <taxon>Pseudomonadati</taxon>
        <taxon>Pseudomonadota</taxon>
        <taxon>Gammaproteobacteria</taxon>
        <taxon>Pseudomonadales</taxon>
        <taxon>Pseudomonadaceae</taxon>
        <taxon>Pseudomonas</taxon>
    </lineage>
</organism>
<sequence>MGLFDRLFSGRFTQPPPDEPQLSDAAIMRELYPFAAQLKTFTHALLAHLPEKERARLVRRVSRYYNLGEEPATALVRGLLGTEKDPLPDHRVLMAVDVHGVNDFGYLAPKLLETSGIEQAYAYAGEETPTMVQVLVDFDQWLTRFAKRFLHVDTGGDEYVGCIVEQDGVENLMALAKQAGIDARLDPF</sequence>
<proteinExistence type="predicted"/>